<feature type="transmembrane region" description="Helical" evidence="2">
    <location>
        <begin position="90"/>
        <end position="118"/>
    </location>
</feature>
<dbReference type="Proteomes" id="UP001500058">
    <property type="component" value="Unassembled WGS sequence"/>
</dbReference>
<keyword evidence="2" id="KW-0812">Transmembrane</keyword>
<accession>A0ABP5UT97</accession>
<protein>
    <recommendedName>
        <fullName evidence="5">DUF4190 domain-containing protein</fullName>
    </recommendedName>
</protein>
<feature type="region of interest" description="Disordered" evidence="1">
    <location>
        <begin position="1"/>
        <end position="39"/>
    </location>
</feature>
<evidence type="ECO:0000256" key="1">
    <source>
        <dbReference type="SAM" id="MobiDB-lite"/>
    </source>
</evidence>
<evidence type="ECO:0000313" key="4">
    <source>
        <dbReference type="Proteomes" id="UP001500058"/>
    </source>
</evidence>
<keyword evidence="2" id="KW-1133">Transmembrane helix</keyword>
<evidence type="ECO:0008006" key="5">
    <source>
        <dbReference type="Google" id="ProtNLM"/>
    </source>
</evidence>
<sequence length="151" mass="16013">MPSYSYPPPQDWGPYSQDWGHQEPEPPPPGPPPAPAGPPRDGMGIAAFVLGLIALVMFWTVLLGVVPGVLALVFGVVGHRRGRRGEATNGWMALTGAITGFAGLVLSAALVSAALAFLGSDAFGDFRDCVRDAGTPVEQERCVTDLRERFR</sequence>
<evidence type="ECO:0000313" key="3">
    <source>
        <dbReference type="EMBL" id="GAA2385092.1"/>
    </source>
</evidence>
<feature type="compositionally biased region" description="Pro residues" evidence="1">
    <location>
        <begin position="25"/>
        <end position="38"/>
    </location>
</feature>
<evidence type="ECO:0000256" key="2">
    <source>
        <dbReference type="SAM" id="Phobius"/>
    </source>
</evidence>
<reference evidence="4" key="1">
    <citation type="journal article" date="2019" name="Int. J. Syst. Evol. Microbiol.">
        <title>The Global Catalogue of Microorganisms (GCM) 10K type strain sequencing project: providing services to taxonomists for standard genome sequencing and annotation.</title>
        <authorList>
            <consortium name="The Broad Institute Genomics Platform"/>
            <consortium name="The Broad Institute Genome Sequencing Center for Infectious Disease"/>
            <person name="Wu L."/>
            <person name="Ma J."/>
        </authorList>
    </citation>
    <scope>NUCLEOTIDE SEQUENCE [LARGE SCALE GENOMIC DNA]</scope>
    <source>
        <strain evidence="4">JCM 6921</strain>
    </source>
</reference>
<keyword evidence="2" id="KW-0472">Membrane</keyword>
<feature type="transmembrane region" description="Helical" evidence="2">
    <location>
        <begin position="45"/>
        <end position="78"/>
    </location>
</feature>
<proteinExistence type="predicted"/>
<name>A0ABP5UT97_9ACTN</name>
<feature type="compositionally biased region" description="Pro residues" evidence="1">
    <location>
        <begin position="1"/>
        <end position="11"/>
    </location>
</feature>
<keyword evidence="4" id="KW-1185">Reference proteome</keyword>
<dbReference type="RefSeq" id="WP_344629071.1">
    <property type="nucleotide sequence ID" value="NZ_BAAATJ010000002.1"/>
</dbReference>
<gene>
    <name evidence="3" type="ORF">GCM10010420_04320</name>
</gene>
<organism evidence="3 4">
    <name type="scientific">Streptomyces glaucosporus</name>
    <dbReference type="NCBI Taxonomy" id="284044"/>
    <lineage>
        <taxon>Bacteria</taxon>
        <taxon>Bacillati</taxon>
        <taxon>Actinomycetota</taxon>
        <taxon>Actinomycetes</taxon>
        <taxon>Kitasatosporales</taxon>
        <taxon>Streptomycetaceae</taxon>
        <taxon>Streptomyces</taxon>
    </lineage>
</organism>
<dbReference type="EMBL" id="BAAATJ010000002">
    <property type="protein sequence ID" value="GAA2385092.1"/>
    <property type="molecule type" value="Genomic_DNA"/>
</dbReference>
<comment type="caution">
    <text evidence="3">The sequence shown here is derived from an EMBL/GenBank/DDBJ whole genome shotgun (WGS) entry which is preliminary data.</text>
</comment>